<evidence type="ECO:0000256" key="1">
    <source>
        <dbReference type="SAM" id="MobiDB-lite"/>
    </source>
</evidence>
<dbReference type="InterPro" id="IPR012337">
    <property type="entry name" value="RNaseH-like_sf"/>
</dbReference>
<evidence type="ECO:0000313" key="4">
    <source>
        <dbReference type="Proteomes" id="UP000280104"/>
    </source>
</evidence>
<dbReference type="GO" id="GO:0004523">
    <property type="term" value="F:RNA-DNA hybrid ribonuclease activity"/>
    <property type="evidence" value="ECO:0007669"/>
    <property type="project" value="InterPro"/>
</dbReference>
<dbReference type="InterPro" id="IPR036397">
    <property type="entry name" value="RNaseH_sf"/>
</dbReference>
<sequence>MCHGVHFAAKKLKPYFQEHPITVVCTAPLAEIIGSRDASGRVAKWAIGLAPYMIYYQPRTAIKLQALADFLVDWAETQYLLPAPDSTHWRMHFDGSKMRTGLGAGVVLTSPKGDKLKYALQIHFTASNNVAEYEALIHGLRLAKELGIHLATGTPRMQTWRATASSCSNSVDILRGVSSSTCQETTTTKQIPWHKSAPHYKQYHPVSPFSASASRLSSLHQSQTPSLCRLPLKKSDPTQEPQPGPGTAATRPKTPELGPGAAPVGPGTTPVGPGTSLIQQTAADCSPPPPSPATLVQSQFWQSKK</sequence>
<dbReference type="SUPFAM" id="SSF53098">
    <property type="entry name" value="Ribonuclease H-like"/>
    <property type="match status" value="1"/>
</dbReference>
<feature type="compositionally biased region" description="Low complexity" evidence="1">
    <location>
        <begin position="214"/>
        <end position="223"/>
    </location>
</feature>
<protein>
    <recommendedName>
        <fullName evidence="2">RNase H type-1 domain-containing protein</fullName>
    </recommendedName>
</protein>
<evidence type="ECO:0000259" key="2">
    <source>
        <dbReference type="Pfam" id="PF13456"/>
    </source>
</evidence>
<name>A0A7H4LN49_WHEAT</name>
<evidence type="ECO:0000313" key="3">
    <source>
        <dbReference type="EMBL" id="SPT20038.1"/>
    </source>
</evidence>
<organism evidence="3 4">
    <name type="scientific">Triticum aestivum</name>
    <name type="common">Wheat</name>
    <dbReference type="NCBI Taxonomy" id="4565"/>
    <lineage>
        <taxon>Eukaryota</taxon>
        <taxon>Viridiplantae</taxon>
        <taxon>Streptophyta</taxon>
        <taxon>Embryophyta</taxon>
        <taxon>Tracheophyta</taxon>
        <taxon>Spermatophyta</taxon>
        <taxon>Magnoliopsida</taxon>
        <taxon>Liliopsida</taxon>
        <taxon>Poales</taxon>
        <taxon>Poaceae</taxon>
        <taxon>BOP clade</taxon>
        <taxon>Pooideae</taxon>
        <taxon>Triticodae</taxon>
        <taxon>Triticeae</taxon>
        <taxon>Triticinae</taxon>
        <taxon>Triticum</taxon>
    </lineage>
</organism>
<reference evidence="3 4" key="1">
    <citation type="submission" date="2018-05" db="EMBL/GenBank/DDBJ databases">
        <authorList>
            <person name="Thind KAUR A."/>
        </authorList>
    </citation>
    <scope>NUCLEOTIDE SEQUENCE [LARGE SCALE GENOMIC DNA]</scope>
</reference>
<feature type="compositionally biased region" description="Low complexity" evidence="1">
    <location>
        <begin position="258"/>
        <end position="275"/>
    </location>
</feature>
<dbReference type="InterPro" id="IPR002156">
    <property type="entry name" value="RNaseH_domain"/>
</dbReference>
<dbReference type="GO" id="GO:0003676">
    <property type="term" value="F:nucleic acid binding"/>
    <property type="evidence" value="ECO:0007669"/>
    <property type="project" value="InterPro"/>
</dbReference>
<gene>
    <name evidence="3" type="ORF">CAMPLR22A2D_LOCUS4665</name>
</gene>
<dbReference type="AlphaFoldDB" id="A0A7H4LN49"/>
<proteinExistence type="predicted"/>
<dbReference type="Pfam" id="PF13456">
    <property type="entry name" value="RVT_3"/>
    <property type="match status" value="1"/>
</dbReference>
<feature type="compositionally biased region" description="Polar residues" evidence="1">
    <location>
        <begin position="294"/>
        <end position="305"/>
    </location>
</feature>
<dbReference type="PANTHER" id="PTHR48475:SF1">
    <property type="entry name" value="RNASE H TYPE-1 DOMAIN-CONTAINING PROTEIN"/>
    <property type="match status" value="1"/>
</dbReference>
<accession>A0A7H4LN49</accession>
<dbReference type="EMBL" id="LS480641">
    <property type="protein sequence ID" value="SPT20038.1"/>
    <property type="molecule type" value="Genomic_DNA"/>
</dbReference>
<dbReference type="Proteomes" id="UP000280104">
    <property type="component" value="Chromosome II"/>
</dbReference>
<dbReference type="Gene3D" id="3.30.420.10">
    <property type="entry name" value="Ribonuclease H-like superfamily/Ribonuclease H"/>
    <property type="match status" value="1"/>
</dbReference>
<feature type="domain" description="RNase H type-1" evidence="2">
    <location>
        <begin position="93"/>
        <end position="149"/>
    </location>
</feature>
<dbReference type="PANTHER" id="PTHR48475">
    <property type="entry name" value="RIBONUCLEASE H"/>
    <property type="match status" value="1"/>
</dbReference>
<feature type="region of interest" description="Disordered" evidence="1">
    <location>
        <begin position="214"/>
        <end position="305"/>
    </location>
</feature>